<proteinExistence type="predicted"/>
<evidence type="ECO:0000256" key="1">
    <source>
        <dbReference type="SAM" id="Coils"/>
    </source>
</evidence>
<organism evidence="3">
    <name type="scientific">Chrysotila carterae</name>
    <name type="common">Marine alga</name>
    <name type="synonym">Syracosphaera carterae</name>
    <dbReference type="NCBI Taxonomy" id="13221"/>
    <lineage>
        <taxon>Eukaryota</taxon>
        <taxon>Haptista</taxon>
        <taxon>Haptophyta</taxon>
        <taxon>Prymnesiophyceae</taxon>
        <taxon>Isochrysidales</taxon>
        <taxon>Isochrysidaceae</taxon>
        <taxon>Chrysotila</taxon>
    </lineage>
</organism>
<feature type="region of interest" description="Disordered" evidence="2">
    <location>
        <begin position="1"/>
        <end position="24"/>
    </location>
</feature>
<dbReference type="AlphaFoldDB" id="A0A7S4F1P1"/>
<dbReference type="EMBL" id="HBIZ01032133">
    <property type="protein sequence ID" value="CAE0767872.1"/>
    <property type="molecule type" value="Transcribed_RNA"/>
</dbReference>
<accession>A0A7S4F1P1</accession>
<feature type="coiled-coil region" evidence="1">
    <location>
        <begin position="169"/>
        <end position="218"/>
    </location>
</feature>
<protein>
    <submittedName>
        <fullName evidence="3">Uncharacterized protein</fullName>
    </submittedName>
</protein>
<gene>
    <name evidence="3" type="ORF">PCAR00345_LOCUS20484</name>
</gene>
<keyword evidence="1" id="KW-0175">Coiled coil</keyword>
<evidence type="ECO:0000313" key="3">
    <source>
        <dbReference type="EMBL" id="CAE0767872.1"/>
    </source>
</evidence>
<feature type="coiled-coil region" evidence="1">
    <location>
        <begin position="56"/>
        <end position="97"/>
    </location>
</feature>
<sequence>MHRNYTSPEAKPPRARASRPAKASMQLVNHQPMSWLPSGFEQSPGSLDGRGQQDLIAKLIDDNEELLRELSRLDAALRQASAERESLRSRLVSCEREMSARANGDGASARLLASAEAEACRCKEERQQEARQHATERHLLARVFEEIEEQLTVARSERRATTLQWERERSALKGRVDVLEEQLRRARFEQEHTSARCEAQLLAQEKQFKDQIAQLQIETEHNKLDKVLLQRLETDMLELRHLSAMMIDPLPTPRSNGTHIDPSRRAGYGAGRATATHVTEAMSSGQEAIGSKSALRCSNSDAYRSLMLWQEASSGRDL</sequence>
<evidence type="ECO:0000256" key="2">
    <source>
        <dbReference type="SAM" id="MobiDB-lite"/>
    </source>
</evidence>
<name>A0A7S4F1P1_CHRCT</name>
<reference evidence="3" key="1">
    <citation type="submission" date="2021-01" db="EMBL/GenBank/DDBJ databases">
        <authorList>
            <person name="Corre E."/>
            <person name="Pelletier E."/>
            <person name="Niang G."/>
            <person name="Scheremetjew M."/>
            <person name="Finn R."/>
            <person name="Kale V."/>
            <person name="Holt S."/>
            <person name="Cochrane G."/>
            <person name="Meng A."/>
            <person name="Brown T."/>
            <person name="Cohen L."/>
        </authorList>
    </citation>
    <scope>NUCLEOTIDE SEQUENCE</scope>
    <source>
        <strain evidence="3">CCMP645</strain>
    </source>
</reference>